<gene>
    <name evidence="6" type="ORF">GCM10009807_23940</name>
</gene>
<keyword evidence="7" id="KW-1185">Reference proteome</keyword>
<reference evidence="7" key="1">
    <citation type="journal article" date="2019" name="Int. J. Syst. Evol. Microbiol.">
        <title>The Global Catalogue of Microorganisms (GCM) 10K type strain sequencing project: providing services to taxonomists for standard genome sequencing and annotation.</title>
        <authorList>
            <consortium name="The Broad Institute Genomics Platform"/>
            <consortium name="The Broad Institute Genome Sequencing Center for Infectious Disease"/>
            <person name="Wu L."/>
            <person name="Ma J."/>
        </authorList>
    </citation>
    <scope>NUCLEOTIDE SEQUENCE [LARGE SCALE GENOMIC DNA]</scope>
    <source>
        <strain evidence="7">JCM 15575</strain>
    </source>
</reference>
<dbReference type="InterPro" id="IPR002123">
    <property type="entry name" value="Plipid/glycerol_acylTrfase"/>
</dbReference>
<sequence>MAVGAGRVLFGGVLRLRPTVTGAEAIPPSGAAVLAITHFGYMDFALVEWVAWLRTRRRIRFLVTKRAADKPVVGWLLNKMRHIPVDLEAGRDAYTNAVTALQDGELLGVFPEAGVSASFTVRELKTGAVRMAAAAGVPVIPVVVWGGQFLRTKNHRASFREAFRAPIRIAFGRPIDVSTADDPVAATAALRSDLIALLDDAQATYPLSGAGQWWQPAHLGGSAPTPDVAAARDEERRRQRAAGR</sequence>
<dbReference type="SMART" id="SM00563">
    <property type="entry name" value="PlsC"/>
    <property type="match status" value="1"/>
</dbReference>
<evidence type="ECO:0000313" key="7">
    <source>
        <dbReference type="Proteomes" id="UP001500596"/>
    </source>
</evidence>
<organism evidence="6 7">
    <name type="scientific">Microbacterium lacus</name>
    <dbReference type="NCBI Taxonomy" id="415217"/>
    <lineage>
        <taxon>Bacteria</taxon>
        <taxon>Bacillati</taxon>
        <taxon>Actinomycetota</taxon>
        <taxon>Actinomycetes</taxon>
        <taxon>Micrococcales</taxon>
        <taxon>Microbacteriaceae</taxon>
        <taxon>Microbacterium</taxon>
    </lineage>
</organism>
<feature type="transmembrane region" description="Helical" evidence="4">
    <location>
        <begin position="32"/>
        <end position="52"/>
    </location>
</feature>
<keyword evidence="2 6" id="KW-0012">Acyltransferase</keyword>
<evidence type="ECO:0000259" key="5">
    <source>
        <dbReference type="SMART" id="SM00563"/>
    </source>
</evidence>
<evidence type="ECO:0000256" key="4">
    <source>
        <dbReference type="SAM" id="Phobius"/>
    </source>
</evidence>
<keyword evidence="4" id="KW-0812">Transmembrane</keyword>
<proteinExistence type="predicted"/>
<accession>A0ABP4SYE5</accession>
<comment type="caution">
    <text evidence="6">The sequence shown here is derived from an EMBL/GenBank/DDBJ whole genome shotgun (WGS) entry which is preliminary data.</text>
</comment>
<dbReference type="PANTHER" id="PTHR10434">
    <property type="entry name" value="1-ACYL-SN-GLYCEROL-3-PHOSPHATE ACYLTRANSFERASE"/>
    <property type="match status" value="1"/>
</dbReference>
<dbReference type="Pfam" id="PF01553">
    <property type="entry name" value="Acyltransferase"/>
    <property type="match status" value="1"/>
</dbReference>
<keyword evidence="4" id="KW-0472">Membrane</keyword>
<evidence type="ECO:0000256" key="1">
    <source>
        <dbReference type="ARBA" id="ARBA00022679"/>
    </source>
</evidence>
<protein>
    <submittedName>
        <fullName evidence="6">Lysophospholipid acyltransferase family protein</fullName>
    </submittedName>
</protein>
<dbReference type="Proteomes" id="UP001500596">
    <property type="component" value="Unassembled WGS sequence"/>
</dbReference>
<evidence type="ECO:0000313" key="6">
    <source>
        <dbReference type="EMBL" id="GAA1679256.1"/>
    </source>
</evidence>
<evidence type="ECO:0000256" key="3">
    <source>
        <dbReference type="SAM" id="MobiDB-lite"/>
    </source>
</evidence>
<feature type="region of interest" description="Disordered" evidence="3">
    <location>
        <begin position="218"/>
        <end position="244"/>
    </location>
</feature>
<name>A0ABP4SYE5_9MICO</name>
<dbReference type="PANTHER" id="PTHR10434:SF55">
    <property type="entry name" value="POSSIBLE ACYLTRANSFERASE"/>
    <property type="match status" value="1"/>
</dbReference>
<evidence type="ECO:0000256" key="2">
    <source>
        <dbReference type="ARBA" id="ARBA00023315"/>
    </source>
</evidence>
<feature type="domain" description="Phospholipid/glycerol acyltransferase" evidence="5">
    <location>
        <begin position="32"/>
        <end position="147"/>
    </location>
</feature>
<dbReference type="CDD" id="cd07989">
    <property type="entry name" value="LPLAT_AGPAT-like"/>
    <property type="match status" value="1"/>
</dbReference>
<dbReference type="EMBL" id="BAAAPK010000001">
    <property type="protein sequence ID" value="GAA1679256.1"/>
    <property type="molecule type" value="Genomic_DNA"/>
</dbReference>
<dbReference type="GO" id="GO:0016746">
    <property type="term" value="F:acyltransferase activity"/>
    <property type="evidence" value="ECO:0007669"/>
    <property type="project" value="UniProtKB-KW"/>
</dbReference>
<keyword evidence="4" id="KW-1133">Transmembrane helix</keyword>
<keyword evidence="1" id="KW-0808">Transferase</keyword>
<dbReference type="SUPFAM" id="SSF69593">
    <property type="entry name" value="Glycerol-3-phosphate (1)-acyltransferase"/>
    <property type="match status" value="1"/>
</dbReference>